<name>A0A8J2XAC1_ZYGB2</name>
<evidence type="ECO:0000256" key="1">
    <source>
        <dbReference type="ARBA" id="ARBA00004123"/>
    </source>
</evidence>
<comment type="subcellular location">
    <subcellularLocation>
        <location evidence="1">Nucleus</location>
    </subcellularLocation>
</comment>
<organism evidence="7 8">
    <name type="scientific">Zygosaccharomyces bailii (strain CLIB 213 / ATCC 58445 / CBS 680 / BCRC 21525 / NBRC 1098 / NCYC 1416 / NRRL Y-2227)</name>
    <dbReference type="NCBI Taxonomy" id="1333698"/>
    <lineage>
        <taxon>Eukaryota</taxon>
        <taxon>Fungi</taxon>
        <taxon>Dikarya</taxon>
        <taxon>Ascomycota</taxon>
        <taxon>Saccharomycotina</taxon>
        <taxon>Saccharomycetes</taxon>
        <taxon>Saccharomycetales</taxon>
        <taxon>Saccharomycetaceae</taxon>
        <taxon>Zygosaccharomyces</taxon>
    </lineage>
</organism>
<dbReference type="CDD" id="cd12148">
    <property type="entry name" value="fungal_TF_MHR"/>
    <property type="match status" value="1"/>
</dbReference>
<dbReference type="GO" id="GO:0000981">
    <property type="term" value="F:DNA-binding transcription factor activity, RNA polymerase II-specific"/>
    <property type="evidence" value="ECO:0007669"/>
    <property type="project" value="InterPro"/>
</dbReference>
<sequence length="580" mass="66932">MRVSIACRSCRLKKTKCIHDGKAPCHSCRVRGKESTCILHSTQEFRKLRKTNIISQGKREESEIHIPDAIIKSSIEFAFQHYPELFFLSSLRYQEVVENLDELVILGVCVLSAPFTSYFTAQSRKLLASRLEVEVFGKIDGDPSMNLLSILQVSILVLLLNWQNRKMHKGYLLGGFAERAFLLLSEQDYRHKTYLEKEFMIRTLWSYQLITISLRKGSLEEYKTRLCKFPLPQENSEFLFRHASEIYHLKDFKSATTHNIFALFIAVTELWADCSSWVIQGGRQHFLEAPWDETSEWYKLDKRLNLFKSQLGPKESLNIQSMDAFFSLGQGTLYCCTHLALLTSKILIHRNYMPFIPPDNEVAKGPTDPSPALRKPPRNWWSHSARTVFEYAREAALIFNEFKKRNVYCCSTFAGFDALTCASTLFYIDSFPSYDPGFKDAALYYGYCVDFLKYYKNNWELGSYYYQFLVQTVAMFKAASDNKLTTLSISVFENMKDELVDVANVAAPSTGTKRIQIENLIDTTDVLTHCPTTVSGNFPNTTGEGLETWMNQKNREKLCSLFGWENEWPAFDNINEYWGI</sequence>
<dbReference type="Gene3D" id="4.10.240.10">
    <property type="entry name" value="Zn(2)-C6 fungal-type DNA-binding domain"/>
    <property type="match status" value="1"/>
</dbReference>
<evidence type="ECO:0000313" key="7">
    <source>
        <dbReference type="EMBL" id="CDF89259.1"/>
    </source>
</evidence>
<dbReference type="GO" id="GO:0005634">
    <property type="term" value="C:nucleus"/>
    <property type="evidence" value="ECO:0007669"/>
    <property type="project" value="UniProtKB-SubCell"/>
</dbReference>
<protein>
    <submittedName>
        <fullName evidence="7">ZYBA0S03-12948g1_1</fullName>
    </submittedName>
</protein>
<keyword evidence="5" id="KW-0539">Nucleus</keyword>
<proteinExistence type="predicted"/>
<evidence type="ECO:0000313" key="8">
    <source>
        <dbReference type="Proteomes" id="UP000019375"/>
    </source>
</evidence>
<dbReference type="OrthoDB" id="39175at2759"/>
<keyword evidence="4" id="KW-0804">Transcription</keyword>
<accession>A0A8J2XAC1</accession>
<dbReference type="InterPro" id="IPR001138">
    <property type="entry name" value="Zn2Cys6_DnaBD"/>
</dbReference>
<dbReference type="Proteomes" id="UP000019375">
    <property type="component" value="Unassembled WGS sequence"/>
</dbReference>
<dbReference type="EMBL" id="HG316456">
    <property type="protein sequence ID" value="CDF89259.1"/>
    <property type="molecule type" value="Genomic_DNA"/>
</dbReference>
<dbReference type="CDD" id="cd00067">
    <property type="entry name" value="GAL4"/>
    <property type="match status" value="1"/>
</dbReference>
<dbReference type="InterPro" id="IPR036864">
    <property type="entry name" value="Zn2-C6_fun-type_DNA-bd_sf"/>
</dbReference>
<keyword evidence="2" id="KW-0479">Metal-binding</keyword>
<dbReference type="PANTHER" id="PTHR47338:SF5">
    <property type="entry name" value="ZN(II)2CYS6 TRANSCRIPTION FACTOR (EUROFUNG)"/>
    <property type="match status" value="1"/>
</dbReference>
<evidence type="ECO:0000259" key="6">
    <source>
        <dbReference type="PROSITE" id="PS50048"/>
    </source>
</evidence>
<gene>
    <name evidence="7" type="ORF">BN860_12948g</name>
</gene>
<dbReference type="PANTHER" id="PTHR47338">
    <property type="entry name" value="ZN(II)2CYS6 TRANSCRIPTION FACTOR (EUROFUNG)-RELATED"/>
    <property type="match status" value="1"/>
</dbReference>
<dbReference type="InterPro" id="IPR050815">
    <property type="entry name" value="TF_fung"/>
</dbReference>
<dbReference type="GO" id="GO:0008270">
    <property type="term" value="F:zinc ion binding"/>
    <property type="evidence" value="ECO:0007669"/>
    <property type="project" value="InterPro"/>
</dbReference>
<evidence type="ECO:0000256" key="4">
    <source>
        <dbReference type="ARBA" id="ARBA00023163"/>
    </source>
</evidence>
<keyword evidence="3" id="KW-0805">Transcription regulation</keyword>
<keyword evidence="8" id="KW-1185">Reference proteome</keyword>
<feature type="domain" description="Zn(2)-C6 fungal-type" evidence="6">
    <location>
        <begin position="6"/>
        <end position="39"/>
    </location>
</feature>
<reference evidence="8" key="1">
    <citation type="journal article" date="2013" name="Genome Announc.">
        <title>Genome sequence of the food spoilage yeast Zygosaccharomyces bailii CLIB 213(T).</title>
        <authorList>
            <person name="Galeote V."/>
            <person name="Bigey F."/>
            <person name="Devillers H."/>
            <person name="Neuveglise C."/>
            <person name="Dequin S."/>
        </authorList>
    </citation>
    <scope>NUCLEOTIDE SEQUENCE [LARGE SCALE GENOMIC DNA]</scope>
    <source>
        <strain evidence="8">CLIB 213 / ATCC 58445 / CBS 680 / CCRC 21525 / NBRC 1098 / NCYC 1416 / NRRL Y-2227</strain>
    </source>
</reference>
<dbReference type="PROSITE" id="PS50048">
    <property type="entry name" value="ZN2_CY6_FUNGAL_2"/>
    <property type="match status" value="1"/>
</dbReference>
<evidence type="ECO:0000256" key="2">
    <source>
        <dbReference type="ARBA" id="ARBA00022723"/>
    </source>
</evidence>
<dbReference type="AlphaFoldDB" id="A0A8J2XAC1"/>
<dbReference type="PROSITE" id="PS00463">
    <property type="entry name" value="ZN2_CY6_FUNGAL_1"/>
    <property type="match status" value="1"/>
</dbReference>
<evidence type="ECO:0000256" key="3">
    <source>
        <dbReference type="ARBA" id="ARBA00023015"/>
    </source>
</evidence>
<evidence type="ECO:0000256" key="5">
    <source>
        <dbReference type="ARBA" id="ARBA00023242"/>
    </source>
</evidence>